<dbReference type="Pfam" id="PF07224">
    <property type="entry name" value="Chlorophyllase"/>
    <property type="match status" value="1"/>
</dbReference>
<name>A0A150XQB8_9BACT</name>
<feature type="transmembrane region" description="Helical" evidence="2">
    <location>
        <begin position="90"/>
        <end position="107"/>
    </location>
</feature>
<dbReference type="InterPro" id="IPR017395">
    <property type="entry name" value="Chlorophyllase-like"/>
</dbReference>
<evidence type="ECO:0000313" key="3">
    <source>
        <dbReference type="EMBL" id="KYG80939.1"/>
    </source>
</evidence>
<dbReference type="EMBL" id="LRPB01000046">
    <property type="protein sequence ID" value="KYG80939.1"/>
    <property type="molecule type" value="Genomic_DNA"/>
</dbReference>
<evidence type="ECO:0000256" key="2">
    <source>
        <dbReference type="SAM" id="Phobius"/>
    </source>
</evidence>
<dbReference type="InterPro" id="IPR029058">
    <property type="entry name" value="AB_hydrolase_fold"/>
</dbReference>
<keyword evidence="2" id="KW-0812">Transmembrane</keyword>
<dbReference type="Proteomes" id="UP000075663">
    <property type="component" value="Unassembled WGS sequence"/>
</dbReference>
<sequence>MRNFFKRISRAVKSFLLKITPGKIAWKGANKAIATTAVVIWVLGAMFMFVLEPGTPIGLIPLALGLILAFLCSASLILLLLILKKLPKSFLWVLPGAFFLTTMIFGDSLAVKFPLLVIGFSGLAGAGLFSLTKKNRSTLSIYQLIVSSLGSLIGLAGLVWGLIWLFDTGNLPEIAHIDAAQTSPYKAPLIQTPNPAEEGEYKVAYLTYGSGNDKQRKEFAEEVTIVTDSVDGSRLLDNWEGFAGKLRTRFWGFDEEALPINGRVWYPEGDGPFPLALIVHGNHGMEDFSDPGYEYLGKLLASQGMIMVSVDENFINSSWKDMFGDGLDEENDARGWLLLEHLKYWRKWNNESDNIFQNKVDLENIAVMGHSRGGEAAAVAGFFNKLQFYPDDAKQKFDFDFNIKSVVAIAPVDGQYKPGETQTPLENVNYLVLHGANDGDVQSFAGLRQYERVKFTDSLYHFKSAIYIYGANHGQFNTTWGNSDSGQPYGSLLNKKALLPMEDQLEIGKVYISAFLQATLQGKKEYEVLFKDHRSGNNWLPPTIYLNQYESSDWKVIADFEEDLDLTTNSSGGKVTSENLTVWREQLVGMKWGNKATQAVYVGWDSLAYKGKTAWIEFSVGDQQKLTQSTALTFELAESKESSYPDKDRDKKKADESSNENNDSDNDQNNSNKNDEETEESKKEEDDDKKAPEPIDFSILLTDDTGHTVQFSLSEYSYLQRQLTVDVLKNPSLQSTKTSEAVYNTFFIYEEILNAKSPEFNLDALAKIRFVFNKSSKGVIIIDKIALH</sequence>
<accession>A0A150XQB8</accession>
<feature type="transmembrane region" description="Helical" evidence="2">
    <location>
        <begin position="57"/>
        <end position="83"/>
    </location>
</feature>
<proteinExistence type="predicted"/>
<protein>
    <recommendedName>
        <fullName evidence="5">MFS transporter</fullName>
    </recommendedName>
</protein>
<dbReference type="SUPFAM" id="SSF53474">
    <property type="entry name" value="alpha/beta-Hydrolases"/>
    <property type="match status" value="1"/>
</dbReference>
<comment type="caution">
    <text evidence="3">The sequence shown here is derived from an EMBL/GenBank/DDBJ whole genome shotgun (WGS) entry which is preliminary data.</text>
</comment>
<keyword evidence="2" id="KW-0472">Membrane</keyword>
<dbReference type="RefSeq" id="WP_062302387.1">
    <property type="nucleotide sequence ID" value="NZ_LRPB01000046.1"/>
</dbReference>
<evidence type="ECO:0000313" key="4">
    <source>
        <dbReference type="Proteomes" id="UP000075663"/>
    </source>
</evidence>
<feature type="compositionally biased region" description="Basic and acidic residues" evidence="1">
    <location>
        <begin position="637"/>
        <end position="656"/>
    </location>
</feature>
<dbReference type="STRING" id="1914963.AWW67_08955"/>
<keyword evidence="2" id="KW-1133">Transmembrane helix</keyword>
<feature type="region of interest" description="Disordered" evidence="1">
    <location>
        <begin position="637"/>
        <end position="695"/>
    </location>
</feature>
<reference evidence="3 4" key="1">
    <citation type="submission" date="2016-01" db="EMBL/GenBank/DDBJ databases">
        <title>Genome sequencing of Roseivirga seohaensis SW-152.</title>
        <authorList>
            <person name="Selvaratnam C."/>
            <person name="Thevarajoo S."/>
            <person name="Goh K.M."/>
            <person name="Ee R."/>
            <person name="Chan K.-G."/>
            <person name="Chong C.S."/>
        </authorList>
    </citation>
    <scope>NUCLEOTIDE SEQUENCE [LARGE SCALE GENOMIC DNA]</scope>
    <source>
        <strain evidence="3 4">SW-152</strain>
    </source>
</reference>
<dbReference type="PANTHER" id="PTHR33428:SF14">
    <property type="entry name" value="CARBOXYLESTERASE TYPE B DOMAIN-CONTAINING PROTEIN"/>
    <property type="match status" value="1"/>
</dbReference>
<dbReference type="ESTHER" id="9bact-a0a150xqb8">
    <property type="family name" value="Chlorophyllase"/>
</dbReference>
<evidence type="ECO:0008006" key="5">
    <source>
        <dbReference type="Google" id="ProtNLM"/>
    </source>
</evidence>
<organism evidence="3 4">
    <name type="scientific">Roseivirga seohaensis</name>
    <dbReference type="NCBI Taxonomy" id="1914963"/>
    <lineage>
        <taxon>Bacteria</taxon>
        <taxon>Pseudomonadati</taxon>
        <taxon>Bacteroidota</taxon>
        <taxon>Cytophagia</taxon>
        <taxon>Cytophagales</taxon>
        <taxon>Roseivirgaceae</taxon>
        <taxon>Roseivirga</taxon>
    </lineage>
</organism>
<feature type="transmembrane region" description="Helical" evidence="2">
    <location>
        <begin position="32"/>
        <end position="51"/>
    </location>
</feature>
<feature type="transmembrane region" description="Helical" evidence="2">
    <location>
        <begin position="144"/>
        <end position="166"/>
    </location>
</feature>
<feature type="transmembrane region" description="Helical" evidence="2">
    <location>
        <begin position="113"/>
        <end position="132"/>
    </location>
</feature>
<dbReference type="Gene3D" id="3.40.50.1820">
    <property type="entry name" value="alpha/beta hydrolase"/>
    <property type="match status" value="1"/>
</dbReference>
<gene>
    <name evidence="3" type="ORF">AWW67_08955</name>
</gene>
<dbReference type="PANTHER" id="PTHR33428">
    <property type="entry name" value="CHLOROPHYLLASE-2, CHLOROPLASTIC"/>
    <property type="match status" value="1"/>
</dbReference>
<dbReference type="AlphaFoldDB" id="A0A150XQB8"/>
<evidence type="ECO:0000256" key="1">
    <source>
        <dbReference type="SAM" id="MobiDB-lite"/>
    </source>
</evidence>
<feature type="compositionally biased region" description="Basic and acidic residues" evidence="1">
    <location>
        <begin position="680"/>
        <end position="693"/>
    </location>
</feature>